<dbReference type="EMBL" id="JAPEVG010000254">
    <property type="protein sequence ID" value="KAJ8472578.1"/>
    <property type="molecule type" value="Genomic_DNA"/>
</dbReference>
<dbReference type="InterPro" id="IPR055754">
    <property type="entry name" value="DUF7330"/>
</dbReference>
<organism evidence="3 4">
    <name type="scientific">Trametes cubensis</name>
    <dbReference type="NCBI Taxonomy" id="1111947"/>
    <lineage>
        <taxon>Eukaryota</taxon>
        <taxon>Fungi</taxon>
        <taxon>Dikarya</taxon>
        <taxon>Basidiomycota</taxon>
        <taxon>Agaricomycotina</taxon>
        <taxon>Agaricomycetes</taxon>
        <taxon>Polyporales</taxon>
        <taxon>Polyporaceae</taxon>
        <taxon>Trametes</taxon>
    </lineage>
</organism>
<comment type="caution">
    <text evidence="3">The sequence shown here is derived from an EMBL/GenBank/DDBJ whole genome shotgun (WGS) entry which is preliminary data.</text>
</comment>
<evidence type="ECO:0000256" key="1">
    <source>
        <dbReference type="SAM" id="MobiDB-lite"/>
    </source>
</evidence>
<keyword evidence="4" id="KW-1185">Reference proteome</keyword>
<feature type="domain" description="DUF7330" evidence="2">
    <location>
        <begin position="59"/>
        <end position="217"/>
    </location>
</feature>
<sequence length="318" mass="34818">MIHPDIIGTEKTATIPPEGSSAQTYSEELPPPPPYWPQRSSNSISSSQVAQTVNHLELSSVHRTYLIDPTLPTPGITDELRKLHIQKKRTEAWGNASTCPDDIHASCRTHFASISLDLAVVGSESEGPILSGTLTVPTCIAVSSRHGRINLNLASDFEIHHNRSIDLSVESKHGRIVLFLPPFYEGPVTFQTRITSSVSFLPAFAARLRTLRATDRETVVVCRAPPDGAASSASTFEPHNVDGSRNRVLVRSRHGRIIVGISGVDKVDEAAIGGNVFQKLGNFFEMKGRRIEQYLEGRTSALETKLAEKNVALNRTLR</sequence>
<dbReference type="AlphaFoldDB" id="A0AAD7X8K8"/>
<proteinExistence type="predicted"/>
<evidence type="ECO:0000259" key="2">
    <source>
        <dbReference type="Pfam" id="PF24016"/>
    </source>
</evidence>
<accession>A0AAD7X8K8</accession>
<evidence type="ECO:0000313" key="3">
    <source>
        <dbReference type="EMBL" id="KAJ8472578.1"/>
    </source>
</evidence>
<gene>
    <name evidence="3" type="ORF">ONZ51_g8418</name>
</gene>
<dbReference type="Pfam" id="PF24016">
    <property type="entry name" value="DUF7330"/>
    <property type="match status" value="1"/>
</dbReference>
<evidence type="ECO:0000313" key="4">
    <source>
        <dbReference type="Proteomes" id="UP001215151"/>
    </source>
</evidence>
<reference evidence="3" key="1">
    <citation type="submission" date="2022-11" db="EMBL/GenBank/DDBJ databases">
        <title>Genome Sequence of Cubamyces cubensis.</title>
        <authorList>
            <person name="Buettner E."/>
        </authorList>
    </citation>
    <scope>NUCLEOTIDE SEQUENCE</scope>
    <source>
        <strain evidence="3">MPL-01</strain>
    </source>
</reference>
<feature type="region of interest" description="Disordered" evidence="1">
    <location>
        <begin position="1"/>
        <end position="47"/>
    </location>
</feature>
<protein>
    <recommendedName>
        <fullName evidence="2">DUF7330 domain-containing protein</fullName>
    </recommendedName>
</protein>
<name>A0AAD7X8K8_9APHY</name>
<dbReference type="Proteomes" id="UP001215151">
    <property type="component" value="Unassembled WGS sequence"/>
</dbReference>